<accession>A0A645GR38</accession>
<sequence>MIEDTGLLSLRQPPVRPYPTNEEIEHTTKVALIVVAGQATSEMAVQCDAVEQMLQMIAMCLHGGLERRRTIIGRLLTQVVGLPVQHPVTPPVLKHQIDIALQIACQIAKTQSGHRVAMRCQPGVEAGRIQVQHRQVKTQLNNTLRRGDSIEPDALTRVALP</sequence>
<gene>
    <name evidence="1" type="ORF">SDC9_175833</name>
</gene>
<protein>
    <submittedName>
        <fullName evidence="1">Uncharacterized protein</fullName>
    </submittedName>
</protein>
<proteinExistence type="predicted"/>
<dbReference type="EMBL" id="VSSQ01078673">
    <property type="protein sequence ID" value="MPN28392.1"/>
    <property type="molecule type" value="Genomic_DNA"/>
</dbReference>
<reference evidence="1" key="1">
    <citation type="submission" date="2019-08" db="EMBL/GenBank/DDBJ databases">
        <authorList>
            <person name="Kucharzyk K."/>
            <person name="Murdoch R.W."/>
            <person name="Higgins S."/>
            <person name="Loffler F."/>
        </authorList>
    </citation>
    <scope>NUCLEOTIDE SEQUENCE</scope>
</reference>
<name>A0A645GR38_9ZZZZ</name>
<evidence type="ECO:0000313" key="1">
    <source>
        <dbReference type="EMBL" id="MPN28392.1"/>
    </source>
</evidence>
<comment type="caution">
    <text evidence="1">The sequence shown here is derived from an EMBL/GenBank/DDBJ whole genome shotgun (WGS) entry which is preliminary data.</text>
</comment>
<dbReference type="AlphaFoldDB" id="A0A645GR38"/>
<organism evidence="1">
    <name type="scientific">bioreactor metagenome</name>
    <dbReference type="NCBI Taxonomy" id="1076179"/>
    <lineage>
        <taxon>unclassified sequences</taxon>
        <taxon>metagenomes</taxon>
        <taxon>ecological metagenomes</taxon>
    </lineage>
</organism>